<dbReference type="InterPro" id="IPR036291">
    <property type="entry name" value="NAD(P)-bd_dom_sf"/>
</dbReference>
<sequence length="2090" mass="229100">MAETHHFHAHKLFTVPDYVCVVTGGGSGIGLMAAQSLAANGAKVYITGRRFEALEAAAKSHDPSTERGGSIIPLGPCDVTKKEDLERIIKELSSKESHVNMLMCNAGVAGPKAEPDQEDAENLKQKLWETESVEDWQATFNTNVTSVYFTTVAFLPLLQAGIKPNGPLERFSPSVIVTSSMSGLMRHAQGHFSYNAAKGATVHLTKLMSAEFQKAGVRVNSIAPGYFPSELTAKSSDEKQKSTLPPERVAAKGHVPAMRGGKDEEMGMTVLFLTKNEYVNGQILAVDGGVLNVVAQSTRSDLRDNIIYPDLPSLRHAAATAVAASDIARAPGIRSAQSYGRGRETFNALQTARLRCVGKTAAVGSFGARGHASISAERSRKRDGLHKENGGGGAVEKAPGRVVRRQTSTGILTREKGPSKDGTTQRAAKEVEGLRNYQLGDCLGKGASGSVYRALNWSTGETVAIKQVSLSNLPKSELNIIMQEIDLLKNLNHPNIVKYQGFVNSPEALYIILEYCENGSLHSICKNFGKFPENLVSLYTAQVLQGLLFLHDQGVIHRDIKGANILTTKEGLVKLADFGVATKAQGLSEGSVVGTPYWMAPEVIELSGASTASDIWSLGCTVIELLDGKPPYHKFAPMPALFRIVNDDHPPLPEGCSPLVRDFLMQCFQKDPNLRVSASRLLKHPWIMNTKRGNTAQVSHEDALQGIQDWNNWLKMSPEAKHKTLRSRRGTTKTSSRPTTRGGGTAAKSKLETPLAAPRGGGLHSVQARGEQTQLYASPESDEGKDNWDNDFETLSSSMAGLRLPDHHRPQDNFAGLFTAEKLKRYAQDSIPEMDGKVEEWDDEFEGSLTVRSPLQLTKGDAVETVRPFYPPRATSDEIRHKPPSSRPTSHQGSQDPLQRRASKDSQPKTQILRPAAQKPTAASKAKQAPPVIGAIKKPVMPIQANRDRFREEEEEDYSDLVPDDDAAFQRKLAGFSPNRPFNSRDLSRIQTKLSGSVRRRTRTPSNLVHDAAAMKRTRSSLEIQKYAEDEEDEDFTDVFGGHNDEAPMQLQSSKQRSPQSASIGSESAGSDRGSLRLIGSGSWSPDEEDDEDDPFAALEEELDEVDLESNVARDKHARLCMLVETLVSDLKLSRPEDELSDIVDQLLGILFESPDVKSVIVSSHGMLPILEILETCTRSDTILRLLRIVNCIISDNVEVQENLCFVGGIPIVSKFAHKRFSSDIRLEAAAFVRMMYQTSTLTLQMFVSCGGLNVLVEFLEEDYDTETGRELVLLGVNGVWSVFELQGPTPKNDFCRIFSRSSVLYPLSLVLNRVLDEEGEMAEVFEGRIVNIFLLFSQAENHVKETVADRMVLKRVLKDLRRMSPFHQITMLKFIKNLSMLQTTLDALQNSNAIEVLTDLLGASINAPHFREISNQVLNTMYNLCRLSKARQEDAALSGVIPLLQRIIQTERPLKEFALPILCDMAHSGKVGRKVLWQNKGLQFYVSLLADQYWAVTALDAIFIWLQEETAKVEEHLLSNSALSDAIVQCFNESKGDAFENLLEPLQKLLRLSKLVAASLGRQSLFERAAIKLHAKKPLVRLNLLRVLRSICEASEEQGALIKQYGLLESIEELAKMDPAILVREMAKELVEMCSRSIIATPGSARYAGLRRSSSSTVTPPLVPSTGSLHPSATGERPSRRSGYFDFGMDISRARPAAASPYGPVSRGGGSGSGSQSQWASNSAASVVPAKSGRAPPRASLASVNSPQRQQSRLSLAPSTTSSRLNTSITATEKSQENLTPTHIPPSANTRSSSAVANARRRRQTSGAELSRLHCTAKAFLDVIGPSLEMTIVSSDVLFNGHGDFSGALDFLMSEEPRPGLHPIPGTKPINIEAVVLPPVMYYVALLFLPPPPPQAVDTPTFRLLRTALALIAGALFFRMPLAYHIPQSIGLNYQLSLVGLYGGCRVLDAFFISPMLLNHIPKRVRYEHRPRVETPGEPGAAEAMSRRSANTSRKRVGYADSPATPSEWARRPSMPLDGYFPNGANAANVAMDTLSKTFSGPRKEPVYQFETPEDGWPHSFIDRASWALELELSMRGMGLVICHLARGK</sequence>
<evidence type="ECO:0000256" key="4">
    <source>
        <dbReference type="ARBA" id="ARBA00022723"/>
    </source>
</evidence>
<dbReference type="EMBL" id="NAJL01000024">
    <property type="protein sequence ID" value="TKA27199.1"/>
    <property type="molecule type" value="Genomic_DNA"/>
</dbReference>
<keyword evidence="2" id="KW-0723">Serine/threonine-protein kinase</keyword>
<feature type="region of interest" description="Disordered" evidence="12">
    <location>
        <begin position="1971"/>
        <end position="2012"/>
    </location>
</feature>
<keyword evidence="5 11" id="KW-0547">Nucleotide-binding</keyword>
<evidence type="ECO:0000256" key="7">
    <source>
        <dbReference type="ARBA" id="ARBA00022840"/>
    </source>
</evidence>
<feature type="region of interest" description="Disordered" evidence="12">
    <location>
        <begin position="720"/>
        <end position="765"/>
    </location>
</feature>
<dbReference type="Gene3D" id="3.40.50.720">
    <property type="entry name" value="NAD(P)-binding Rossmann-like Domain"/>
    <property type="match status" value="1"/>
</dbReference>
<dbReference type="InterPro" id="IPR008271">
    <property type="entry name" value="Ser/Thr_kinase_AS"/>
</dbReference>
<dbReference type="PROSITE" id="PS50011">
    <property type="entry name" value="PROTEIN_KINASE_DOM"/>
    <property type="match status" value="1"/>
</dbReference>
<evidence type="ECO:0000256" key="11">
    <source>
        <dbReference type="PROSITE-ProRule" id="PRU10141"/>
    </source>
</evidence>
<evidence type="ECO:0000313" key="14">
    <source>
        <dbReference type="EMBL" id="TKA27199.1"/>
    </source>
</evidence>
<dbReference type="SUPFAM" id="SSF51735">
    <property type="entry name" value="NAD(P)-binding Rossmann-fold domains"/>
    <property type="match status" value="1"/>
</dbReference>
<dbReference type="InterPro" id="IPR017441">
    <property type="entry name" value="Protein_kinase_ATP_BS"/>
</dbReference>
<accession>A0A4V5N4C7</accession>
<feature type="region of interest" description="Disordered" evidence="12">
    <location>
        <begin position="862"/>
        <end position="932"/>
    </location>
</feature>
<evidence type="ECO:0000256" key="3">
    <source>
        <dbReference type="ARBA" id="ARBA00022679"/>
    </source>
</evidence>
<dbReference type="Pfam" id="PF00106">
    <property type="entry name" value="adh_short"/>
    <property type="match status" value="1"/>
</dbReference>
<comment type="caution">
    <text evidence="14">The sequence shown here is derived from an EMBL/GenBank/DDBJ whole genome shotgun (WGS) entry which is preliminary data.</text>
</comment>
<dbReference type="GO" id="GO:0004674">
    <property type="term" value="F:protein serine/threonine kinase activity"/>
    <property type="evidence" value="ECO:0007669"/>
    <property type="project" value="UniProtKB-KW"/>
</dbReference>
<dbReference type="PROSITE" id="PS00108">
    <property type="entry name" value="PROTEIN_KINASE_ST"/>
    <property type="match status" value="1"/>
</dbReference>
<dbReference type="SUPFAM" id="SSF56112">
    <property type="entry name" value="Protein kinase-like (PK-like)"/>
    <property type="match status" value="1"/>
</dbReference>
<feature type="binding site" evidence="11">
    <location>
        <position position="466"/>
    </location>
    <ligand>
        <name>ATP</name>
        <dbReference type="ChEBI" id="CHEBI:30616"/>
    </ligand>
</feature>
<comment type="catalytic activity">
    <reaction evidence="9">
        <text>L-threonyl-[protein] + ATP = O-phospho-L-threonyl-[protein] + ADP + H(+)</text>
        <dbReference type="Rhea" id="RHEA:46608"/>
        <dbReference type="Rhea" id="RHEA-COMP:11060"/>
        <dbReference type="Rhea" id="RHEA-COMP:11605"/>
        <dbReference type="ChEBI" id="CHEBI:15378"/>
        <dbReference type="ChEBI" id="CHEBI:30013"/>
        <dbReference type="ChEBI" id="CHEBI:30616"/>
        <dbReference type="ChEBI" id="CHEBI:61977"/>
        <dbReference type="ChEBI" id="CHEBI:456216"/>
        <dbReference type="EC" id="2.7.11.1"/>
    </reaction>
</comment>
<dbReference type="Gene3D" id="1.25.10.10">
    <property type="entry name" value="Leucine-rich Repeat Variant"/>
    <property type="match status" value="2"/>
</dbReference>
<dbReference type="Pfam" id="PF00069">
    <property type="entry name" value="Pkinase"/>
    <property type="match status" value="1"/>
</dbReference>
<dbReference type="SMART" id="SM00220">
    <property type="entry name" value="S_TKc"/>
    <property type="match status" value="1"/>
</dbReference>
<feature type="domain" description="Protein kinase" evidence="13">
    <location>
        <begin position="437"/>
        <end position="687"/>
    </location>
</feature>
<dbReference type="InterPro" id="IPR002347">
    <property type="entry name" value="SDR_fam"/>
</dbReference>
<dbReference type="EC" id="2.7.11.1" evidence="1"/>
<keyword evidence="7 11" id="KW-0067">ATP-binding</keyword>
<dbReference type="FunFam" id="1.10.510.10:FF:000946">
    <property type="entry name" value="Probable serine/threonine-protein kinase DDB_G0284251"/>
    <property type="match status" value="1"/>
</dbReference>
<dbReference type="InterPro" id="IPR053235">
    <property type="entry name" value="Ser_Thr_kinase"/>
</dbReference>
<dbReference type="PROSITE" id="PS00107">
    <property type="entry name" value="PROTEIN_KINASE_ATP"/>
    <property type="match status" value="1"/>
</dbReference>
<dbReference type="InterPro" id="IPR000719">
    <property type="entry name" value="Prot_kinase_dom"/>
</dbReference>
<reference evidence="14 15" key="1">
    <citation type="submission" date="2017-03" db="EMBL/GenBank/DDBJ databases">
        <title>Genomes of endolithic fungi from Antarctica.</title>
        <authorList>
            <person name="Coleine C."/>
            <person name="Masonjones S."/>
            <person name="Stajich J.E."/>
        </authorList>
    </citation>
    <scope>NUCLEOTIDE SEQUENCE [LARGE SCALE GENOMIC DNA]</scope>
    <source>
        <strain evidence="14 15">CCFEE 6315</strain>
    </source>
</reference>
<evidence type="ECO:0000256" key="6">
    <source>
        <dbReference type="ARBA" id="ARBA00022777"/>
    </source>
</evidence>
<keyword evidence="3" id="KW-0808">Transferase</keyword>
<keyword evidence="4" id="KW-0479">Metal-binding</keyword>
<feature type="compositionally biased region" description="Basic and acidic residues" evidence="12">
    <location>
        <begin position="898"/>
        <end position="907"/>
    </location>
</feature>
<dbReference type="GO" id="GO:0005524">
    <property type="term" value="F:ATP binding"/>
    <property type="evidence" value="ECO:0007669"/>
    <property type="project" value="UniProtKB-UniRule"/>
</dbReference>
<dbReference type="CDD" id="cd06627">
    <property type="entry name" value="STKc_Cdc7_like"/>
    <property type="match status" value="1"/>
</dbReference>
<evidence type="ECO:0000256" key="8">
    <source>
        <dbReference type="ARBA" id="ARBA00025754"/>
    </source>
</evidence>
<feature type="region of interest" description="Disordered" evidence="12">
    <location>
        <begin position="1029"/>
        <end position="1094"/>
    </location>
</feature>
<feature type="compositionally biased region" description="Polar residues" evidence="12">
    <location>
        <begin position="887"/>
        <end position="897"/>
    </location>
</feature>
<comment type="catalytic activity">
    <reaction evidence="10">
        <text>L-seryl-[protein] + ATP = O-phospho-L-seryl-[protein] + ADP + H(+)</text>
        <dbReference type="Rhea" id="RHEA:17989"/>
        <dbReference type="Rhea" id="RHEA-COMP:9863"/>
        <dbReference type="Rhea" id="RHEA-COMP:11604"/>
        <dbReference type="ChEBI" id="CHEBI:15378"/>
        <dbReference type="ChEBI" id="CHEBI:29999"/>
        <dbReference type="ChEBI" id="CHEBI:30616"/>
        <dbReference type="ChEBI" id="CHEBI:83421"/>
        <dbReference type="ChEBI" id="CHEBI:456216"/>
        <dbReference type="EC" id="2.7.11.1"/>
    </reaction>
</comment>
<dbReference type="CDD" id="cd05233">
    <property type="entry name" value="SDR_c"/>
    <property type="match status" value="1"/>
</dbReference>
<dbReference type="InterPro" id="IPR011989">
    <property type="entry name" value="ARM-like"/>
</dbReference>
<evidence type="ECO:0000313" key="15">
    <source>
        <dbReference type="Proteomes" id="UP000308549"/>
    </source>
</evidence>
<evidence type="ECO:0000256" key="2">
    <source>
        <dbReference type="ARBA" id="ARBA00022527"/>
    </source>
</evidence>
<evidence type="ECO:0000256" key="5">
    <source>
        <dbReference type="ARBA" id="ARBA00022741"/>
    </source>
</evidence>
<keyword evidence="15" id="KW-1185">Reference proteome</keyword>
<feature type="compositionally biased region" description="Low complexity" evidence="12">
    <location>
        <begin position="1715"/>
        <end position="1727"/>
    </location>
</feature>
<dbReference type="Gene3D" id="1.10.510.10">
    <property type="entry name" value="Transferase(Phosphotransferase) domain 1"/>
    <property type="match status" value="1"/>
</dbReference>
<name>A0A4V5N4C7_9PEZI</name>
<feature type="region of interest" description="Disordered" evidence="12">
    <location>
        <begin position="995"/>
        <end position="1015"/>
    </location>
</feature>
<gene>
    <name evidence="14" type="ORF">B0A50_04536</name>
</gene>
<feature type="compositionally biased region" description="Polar residues" evidence="12">
    <location>
        <begin position="1050"/>
        <end position="1069"/>
    </location>
</feature>
<organism evidence="14 15">
    <name type="scientific">Salinomyces thailandicus</name>
    <dbReference type="NCBI Taxonomy" id="706561"/>
    <lineage>
        <taxon>Eukaryota</taxon>
        <taxon>Fungi</taxon>
        <taxon>Dikarya</taxon>
        <taxon>Ascomycota</taxon>
        <taxon>Pezizomycotina</taxon>
        <taxon>Dothideomycetes</taxon>
        <taxon>Dothideomycetidae</taxon>
        <taxon>Mycosphaerellales</taxon>
        <taxon>Teratosphaeriaceae</taxon>
        <taxon>Salinomyces</taxon>
    </lineage>
</organism>
<evidence type="ECO:0000259" key="13">
    <source>
        <dbReference type="PROSITE" id="PS50011"/>
    </source>
</evidence>
<evidence type="ECO:0000256" key="12">
    <source>
        <dbReference type="SAM" id="MobiDB-lite"/>
    </source>
</evidence>
<dbReference type="PANTHER" id="PTHR24361">
    <property type="entry name" value="MITOGEN-ACTIVATED KINASE KINASE KINASE"/>
    <property type="match status" value="1"/>
</dbReference>
<dbReference type="GO" id="GO:0046872">
    <property type="term" value="F:metal ion binding"/>
    <property type="evidence" value="ECO:0007669"/>
    <property type="project" value="UniProtKB-KW"/>
</dbReference>
<dbReference type="SUPFAM" id="SSF48371">
    <property type="entry name" value="ARM repeat"/>
    <property type="match status" value="1"/>
</dbReference>
<proteinExistence type="inferred from homology"/>
<dbReference type="Proteomes" id="UP000308549">
    <property type="component" value="Unassembled WGS sequence"/>
</dbReference>
<dbReference type="InterPro" id="IPR011009">
    <property type="entry name" value="Kinase-like_dom_sf"/>
</dbReference>
<feature type="compositionally biased region" description="Low complexity" evidence="12">
    <location>
        <begin position="1788"/>
        <end position="1799"/>
    </location>
</feature>
<protein>
    <recommendedName>
        <fullName evidence="1">non-specific serine/threonine protein kinase</fullName>
        <ecNumber evidence="1">2.7.11.1</ecNumber>
    </recommendedName>
</protein>
<dbReference type="InterPro" id="IPR016024">
    <property type="entry name" value="ARM-type_fold"/>
</dbReference>
<evidence type="ECO:0000256" key="9">
    <source>
        <dbReference type="ARBA" id="ARBA00047899"/>
    </source>
</evidence>
<dbReference type="OrthoDB" id="8693905at2759"/>
<dbReference type="PANTHER" id="PTHR24361:SF433">
    <property type="entry name" value="PROTEIN KINASE DOMAIN-CONTAINING PROTEIN"/>
    <property type="match status" value="1"/>
</dbReference>
<feature type="region of interest" description="Disordered" evidence="12">
    <location>
        <begin position="1650"/>
        <end position="1809"/>
    </location>
</feature>
<feature type="compositionally biased region" description="Polar residues" evidence="12">
    <location>
        <begin position="1743"/>
        <end position="1782"/>
    </location>
</feature>
<comment type="similarity">
    <text evidence="8">Belongs to the protein kinase superfamily. STE Ser/Thr protein kinase family.</text>
</comment>
<dbReference type="PRINTS" id="PR00081">
    <property type="entry name" value="GDHRDH"/>
</dbReference>
<dbReference type="FunFam" id="1.25.10.10:FF:000212">
    <property type="entry name" value="Cell division control protein"/>
    <property type="match status" value="1"/>
</dbReference>
<feature type="region of interest" description="Disordered" evidence="12">
    <location>
        <begin position="372"/>
        <end position="426"/>
    </location>
</feature>
<evidence type="ECO:0000256" key="1">
    <source>
        <dbReference type="ARBA" id="ARBA00012513"/>
    </source>
</evidence>
<feature type="compositionally biased region" description="Basic and acidic residues" evidence="12">
    <location>
        <begin position="377"/>
        <end position="389"/>
    </location>
</feature>
<dbReference type="GO" id="GO:0005737">
    <property type="term" value="C:cytoplasm"/>
    <property type="evidence" value="ECO:0007669"/>
    <property type="project" value="TreeGrafter"/>
</dbReference>
<feature type="compositionally biased region" description="Low complexity" evidence="12">
    <location>
        <begin position="1651"/>
        <end position="1667"/>
    </location>
</feature>
<keyword evidence="6" id="KW-0418">Kinase</keyword>
<evidence type="ECO:0000256" key="10">
    <source>
        <dbReference type="ARBA" id="ARBA00048679"/>
    </source>
</evidence>